<dbReference type="EMBL" id="WUBS01000014">
    <property type="protein sequence ID" value="NDL64810.1"/>
    <property type="molecule type" value="Genomic_DNA"/>
</dbReference>
<evidence type="ECO:0000313" key="2">
    <source>
        <dbReference type="Proteomes" id="UP000461443"/>
    </source>
</evidence>
<name>A0A845SIS1_9GAMM</name>
<keyword evidence="2" id="KW-1185">Reference proteome</keyword>
<gene>
    <name evidence="1" type="ORF">GRH90_18910</name>
</gene>
<protein>
    <submittedName>
        <fullName evidence="1">Uncharacterized protein</fullName>
    </submittedName>
</protein>
<dbReference type="Proteomes" id="UP000461443">
    <property type="component" value="Unassembled WGS sequence"/>
</dbReference>
<reference evidence="1 2" key="2">
    <citation type="submission" date="2020-02" db="EMBL/GenBank/DDBJ databases">
        <title>The new genus of Enterobacteriales.</title>
        <authorList>
            <person name="Kim I.S."/>
        </authorList>
    </citation>
    <scope>NUCLEOTIDE SEQUENCE [LARGE SCALE GENOMIC DNA]</scope>
    <source>
        <strain evidence="1 2">SAP-6</strain>
    </source>
</reference>
<comment type="caution">
    <text evidence="1">The sequence shown here is derived from an EMBL/GenBank/DDBJ whole genome shotgun (WGS) entry which is preliminary data.</text>
</comment>
<proteinExistence type="predicted"/>
<dbReference type="RefSeq" id="WP_162367516.1">
    <property type="nucleotide sequence ID" value="NZ_WUBS01000014.1"/>
</dbReference>
<dbReference type="AlphaFoldDB" id="A0A845SIS1"/>
<sequence>MKSAIRALTNQILERHAVRMTEPNAPLIDQRYRPALPWQRSAIIATRCDLSSLATVAFSISDPDAERLAAMVAEFKITSIPPQPFADDEQGAA</sequence>
<organism evidence="1 2">
    <name type="scientific">Acerihabitans arboris</name>
    <dbReference type="NCBI Taxonomy" id="2691583"/>
    <lineage>
        <taxon>Bacteria</taxon>
        <taxon>Pseudomonadati</taxon>
        <taxon>Pseudomonadota</taxon>
        <taxon>Gammaproteobacteria</taxon>
        <taxon>Enterobacterales</taxon>
        <taxon>Pectobacteriaceae</taxon>
        <taxon>Acerihabitans</taxon>
    </lineage>
</organism>
<reference evidence="1 2" key="1">
    <citation type="submission" date="2019-12" db="EMBL/GenBank/DDBJ databases">
        <authorList>
            <person name="Lee S.D."/>
        </authorList>
    </citation>
    <scope>NUCLEOTIDE SEQUENCE [LARGE SCALE GENOMIC DNA]</scope>
    <source>
        <strain evidence="1 2">SAP-6</strain>
    </source>
</reference>
<evidence type="ECO:0000313" key="1">
    <source>
        <dbReference type="EMBL" id="NDL64810.1"/>
    </source>
</evidence>
<accession>A0A845SIS1</accession>